<comment type="pathway">
    <text evidence="1 6">Carbohydrate biosynthesis; dTDP-L-rhamnose biosynthesis.</text>
</comment>
<evidence type="ECO:0000256" key="3">
    <source>
        <dbReference type="ARBA" id="ARBA00012929"/>
    </source>
</evidence>
<dbReference type="GO" id="GO:0008831">
    <property type="term" value="F:dTDP-4-dehydrorhamnose reductase activity"/>
    <property type="evidence" value="ECO:0007669"/>
    <property type="project" value="UniProtKB-EC"/>
</dbReference>
<comment type="cofactor">
    <cofactor evidence="6">
        <name>Mg(2+)</name>
        <dbReference type="ChEBI" id="CHEBI:18420"/>
    </cofactor>
    <text evidence="6">Binds 1 Mg(2+) ion per monomer.</text>
</comment>
<dbReference type="EC" id="1.1.1.133" evidence="3 6"/>
<name>A0ABV6ZSM7_9HYPH</name>
<accession>A0ABV6ZSM7</accession>
<proteinExistence type="inferred from homology"/>
<evidence type="ECO:0000313" key="10">
    <source>
        <dbReference type="Proteomes" id="UP001595190"/>
    </source>
</evidence>
<dbReference type="SUPFAM" id="SSF51735">
    <property type="entry name" value="NAD(P)-binding Rossmann-fold domains"/>
    <property type="match status" value="1"/>
</dbReference>
<evidence type="ECO:0000256" key="6">
    <source>
        <dbReference type="RuleBase" id="RU364082"/>
    </source>
</evidence>
<keyword evidence="6 9" id="KW-0560">Oxidoreductase</keyword>
<dbReference type="EMBL" id="JBHGPK010000100">
    <property type="protein sequence ID" value="MFC2255176.1"/>
    <property type="molecule type" value="Genomic_DNA"/>
</dbReference>
<keyword evidence="6" id="KW-0521">NADP</keyword>
<evidence type="ECO:0000259" key="8">
    <source>
        <dbReference type="Pfam" id="PF04321"/>
    </source>
</evidence>
<evidence type="ECO:0000256" key="5">
    <source>
        <dbReference type="ARBA" id="ARBA00048200"/>
    </source>
</evidence>
<comment type="catalytic activity">
    <reaction evidence="5 6">
        <text>dTDP-beta-L-rhamnose + NADP(+) = dTDP-4-dehydro-beta-L-rhamnose + NADPH + H(+)</text>
        <dbReference type="Rhea" id="RHEA:21796"/>
        <dbReference type="ChEBI" id="CHEBI:15378"/>
        <dbReference type="ChEBI" id="CHEBI:57510"/>
        <dbReference type="ChEBI" id="CHEBI:57783"/>
        <dbReference type="ChEBI" id="CHEBI:58349"/>
        <dbReference type="ChEBI" id="CHEBI:62830"/>
        <dbReference type="EC" id="1.1.1.133"/>
    </reaction>
</comment>
<dbReference type="PANTHER" id="PTHR10491:SF4">
    <property type="entry name" value="METHIONINE ADENOSYLTRANSFERASE 2 SUBUNIT BETA"/>
    <property type="match status" value="1"/>
</dbReference>
<dbReference type="Proteomes" id="UP001595190">
    <property type="component" value="Unassembled WGS sequence"/>
</dbReference>
<protein>
    <recommendedName>
        <fullName evidence="4 6">dTDP-4-dehydrorhamnose reductase</fullName>
        <ecNumber evidence="3 6">1.1.1.133</ecNumber>
    </recommendedName>
</protein>
<dbReference type="Pfam" id="PF04321">
    <property type="entry name" value="RmlD_sub_bind"/>
    <property type="match status" value="1"/>
</dbReference>
<dbReference type="CDD" id="cd05254">
    <property type="entry name" value="dTDP_HR_like_SDR_e"/>
    <property type="match status" value="1"/>
</dbReference>
<comment type="function">
    <text evidence="6">Catalyzes the reduction of dTDP-6-deoxy-L-lyxo-4-hexulose to yield dTDP-L-rhamnose.</text>
</comment>
<comment type="similarity">
    <text evidence="2 6">Belongs to the dTDP-4-dehydrorhamnose reductase family.</text>
</comment>
<dbReference type="Gene3D" id="3.90.25.10">
    <property type="entry name" value="UDP-galactose 4-epimerase, domain 1"/>
    <property type="match status" value="1"/>
</dbReference>
<feature type="region of interest" description="Disordered" evidence="7">
    <location>
        <begin position="242"/>
        <end position="263"/>
    </location>
</feature>
<reference evidence="9 10" key="1">
    <citation type="submission" date="2024-09" db="EMBL/GenBank/DDBJ databases">
        <title>Description of Labrys sedimenti sp. nov., isolated from a diclofenac-degrading enrichment culture, and genome-based reclassification of Labrys portucalensis as a later heterotypic synonym of Labrys neptuniae.</title>
        <authorList>
            <person name="Tancsics A."/>
            <person name="Csepanyi A."/>
        </authorList>
    </citation>
    <scope>NUCLEOTIDE SEQUENCE [LARGE SCALE GENOMIC DNA]</scope>
    <source>
        <strain evidence="9 10">LMG 23412</strain>
    </source>
</reference>
<evidence type="ECO:0000256" key="4">
    <source>
        <dbReference type="ARBA" id="ARBA00017099"/>
    </source>
</evidence>
<evidence type="ECO:0000256" key="1">
    <source>
        <dbReference type="ARBA" id="ARBA00004781"/>
    </source>
</evidence>
<feature type="domain" description="RmlD-like substrate binding" evidence="8">
    <location>
        <begin position="1"/>
        <end position="291"/>
    </location>
</feature>
<sequence>MRIVVTGREGQLARCLQAVGAEHNVDIIRLGRPETDFSWPARIIPALSATKADLIINAAAYTAVDRAESEIPLAHTVNSVSAGIIAKGAEWLGIPVIHLSTDYVFDGTAGRPYCEDDSVHPLTVYGISKHEGELRVAAANPRHVICRTSWVYSPYGQNFVKTMLRLADERDEVGVVSDQRGCPTYGLDLARTLLQIAHRVVHEKAVDSPLFGVFHVAGGGEATWADVAEAVFEASASRGGPSAHVRRIGTKDYPTPAQRPADSRLDTTRLRETYGIAMPDWRSSLDHCVAVLLSAQTDHEAHSINLSDGAE</sequence>
<gene>
    <name evidence="9" type="primary">rfbD</name>
    <name evidence="9" type="ORF">ACETRX_37075</name>
</gene>
<dbReference type="InterPro" id="IPR005913">
    <property type="entry name" value="dTDP_dehydrorham_reduct"/>
</dbReference>
<dbReference type="InterPro" id="IPR029903">
    <property type="entry name" value="RmlD-like-bd"/>
</dbReference>
<evidence type="ECO:0000256" key="2">
    <source>
        <dbReference type="ARBA" id="ARBA00010944"/>
    </source>
</evidence>
<dbReference type="Gene3D" id="3.40.50.720">
    <property type="entry name" value="NAD(P)-binding Rossmann-like Domain"/>
    <property type="match status" value="1"/>
</dbReference>
<dbReference type="NCBIfam" id="TIGR01214">
    <property type="entry name" value="rmlD"/>
    <property type="match status" value="1"/>
</dbReference>
<evidence type="ECO:0000256" key="7">
    <source>
        <dbReference type="SAM" id="MobiDB-lite"/>
    </source>
</evidence>
<comment type="caution">
    <text evidence="9">The sequence shown here is derived from an EMBL/GenBank/DDBJ whole genome shotgun (WGS) entry which is preliminary data.</text>
</comment>
<organism evidence="9 10">
    <name type="scientific">Labrys neptuniae</name>
    <dbReference type="NCBI Taxonomy" id="376174"/>
    <lineage>
        <taxon>Bacteria</taxon>
        <taxon>Pseudomonadati</taxon>
        <taxon>Pseudomonadota</taxon>
        <taxon>Alphaproteobacteria</taxon>
        <taxon>Hyphomicrobiales</taxon>
        <taxon>Xanthobacteraceae</taxon>
        <taxon>Labrys</taxon>
    </lineage>
</organism>
<dbReference type="PANTHER" id="PTHR10491">
    <property type="entry name" value="DTDP-4-DEHYDRORHAMNOSE REDUCTASE"/>
    <property type="match status" value="1"/>
</dbReference>
<evidence type="ECO:0000313" key="9">
    <source>
        <dbReference type="EMBL" id="MFC2255176.1"/>
    </source>
</evidence>
<dbReference type="InterPro" id="IPR036291">
    <property type="entry name" value="NAD(P)-bd_dom_sf"/>
</dbReference>
<dbReference type="RefSeq" id="WP_394315733.1">
    <property type="nucleotide sequence ID" value="NZ_JBHGPK010000100.1"/>
</dbReference>